<feature type="transmembrane region" description="Helical" evidence="6">
    <location>
        <begin position="191"/>
        <end position="215"/>
    </location>
</feature>
<evidence type="ECO:0000259" key="7">
    <source>
        <dbReference type="PROSITE" id="PS50262"/>
    </source>
</evidence>
<dbReference type="GO" id="GO:0005886">
    <property type="term" value="C:plasma membrane"/>
    <property type="evidence" value="ECO:0007669"/>
    <property type="project" value="TreeGrafter"/>
</dbReference>
<evidence type="ECO:0000313" key="8">
    <source>
        <dbReference type="EMBL" id="CAE4605096.1"/>
    </source>
</evidence>
<evidence type="ECO:0000256" key="4">
    <source>
        <dbReference type="ARBA" id="ARBA00023136"/>
    </source>
</evidence>
<dbReference type="EMBL" id="HBNS01017272">
    <property type="protein sequence ID" value="CAE4605096.1"/>
    <property type="molecule type" value="Transcribed_RNA"/>
</dbReference>
<evidence type="ECO:0000256" key="3">
    <source>
        <dbReference type="ARBA" id="ARBA00022989"/>
    </source>
</evidence>
<feature type="transmembrane region" description="Helical" evidence="6">
    <location>
        <begin position="91"/>
        <end position="117"/>
    </location>
</feature>
<organism evidence="8">
    <name type="scientific">Ditylum brightwellii</name>
    <dbReference type="NCBI Taxonomy" id="49249"/>
    <lineage>
        <taxon>Eukaryota</taxon>
        <taxon>Sar</taxon>
        <taxon>Stramenopiles</taxon>
        <taxon>Ochrophyta</taxon>
        <taxon>Bacillariophyta</taxon>
        <taxon>Mediophyceae</taxon>
        <taxon>Lithodesmiophycidae</taxon>
        <taxon>Lithodesmiales</taxon>
        <taxon>Lithodesmiaceae</taxon>
        <taxon>Ditylum</taxon>
    </lineage>
</organism>
<feature type="transmembrane region" description="Helical" evidence="6">
    <location>
        <begin position="247"/>
        <end position="268"/>
    </location>
</feature>
<sequence>MPWTNSQQKMLSIWPHFTGLISMICSGLIIFEVLRDKVKRNKVYHRLLLAMSISDLNTSFWYTLSTWPIPSETSNVYAPLGTRGSCVAQGFFVQLGIATPIFNAMLSIYYLLIIRYGWKEKDIKKVEKVFYFIPIVFALVTAFSALGLELLNNANLWCWIAPYPLSCKGSYRNNGINDCERGNNAWIFRWAFFYAPLWFIIIISMIAMFLTYFSVRKTELQSVKWTKSIKLQKAQALRHSKQVLKQAFFYLMAFYFSWLAATLTRLIQTINGKSYFPLILLFAITTPLQGGFNFIVYIRPKYLKYRKEHPDSICAVMCKICFPYRGGDNAETSFATNFFSSMRSFRTRSSSRSFHINPSSNPSANPSADDRDEEENGDKNVLSARDEWKDEAEEECKKEEENGPEATQKRRVSFMGDGDATMTRSSSGVNQSIS</sequence>
<feature type="transmembrane region" description="Helical" evidence="6">
    <location>
        <begin position="43"/>
        <end position="64"/>
    </location>
</feature>
<dbReference type="InterPro" id="IPR017452">
    <property type="entry name" value="GPCR_Rhodpsn_7TM"/>
</dbReference>
<evidence type="ECO:0000256" key="2">
    <source>
        <dbReference type="ARBA" id="ARBA00022692"/>
    </source>
</evidence>
<evidence type="ECO:0000256" key="5">
    <source>
        <dbReference type="SAM" id="MobiDB-lite"/>
    </source>
</evidence>
<feature type="region of interest" description="Disordered" evidence="5">
    <location>
        <begin position="350"/>
        <end position="434"/>
    </location>
</feature>
<dbReference type="PANTHER" id="PTHR23112:SF0">
    <property type="entry name" value="TRANSMEMBRANE PROTEIN 116"/>
    <property type="match status" value="1"/>
</dbReference>
<dbReference type="PROSITE" id="PS50262">
    <property type="entry name" value="G_PROTEIN_RECEP_F1_2"/>
    <property type="match status" value="1"/>
</dbReference>
<gene>
    <name evidence="8" type="ORF">DBRI00130_LOCUS13804</name>
</gene>
<keyword evidence="4 6" id="KW-0472">Membrane</keyword>
<evidence type="ECO:0000256" key="1">
    <source>
        <dbReference type="ARBA" id="ARBA00004141"/>
    </source>
</evidence>
<feature type="transmembrane region" description="Helical" evidence="6">
    <location>
        <begin position="274"/>
        <end position="298"/>
    </location>
</feature>
<accession>A0A6S8SVE8</accession>
<dbReference type="GO" id="GO:0007189">
    <property type="term" value="P:adenylate cyclase-activating G protein-coupled receptor signaling pathway"/>
    <property type="evidence" value="ECO:0007669"/>
    <property type="project" value="TreeGrafter"/>
</dbReference>
<feature type="transmembrane region" description="Helical" evidence="6">
    <location>
        <begin position="12"/>
        <end position="31"/>
    </location>
</feature>
<feature type="compositionally biased region" description="Polar residues" evidence="5">
    <location>
        <begin position="422"/>
        <end position="434"/>
    </location>
</feature>
<dbReference type="AlphaFoldDB" id="A0A6S8SVE8"/>
<proteinExistence type="predicted"/>
<evidence type="ECO:0000256" key="6">
    <source>
        <dbReference type="SAM" id="Phobius"/>
    </source>
</evidence>
<dbReference type="PANTHER" id="PTHR23112">
    <property type="entry name" value="G PROTEIN-COUPLED RECEPTOR 157-RELATED"/>
    <property type="match status" value="1"/>
</dbReference>
<keyword evidence="2 6" id="KW-0812">Transmembrane</keyword>
<comment type="subcellular location">
    <subcellularLocation>
        <location evidence="1">Membrane</location>
        <topology evidence="1">Multi-pass membrane protein</topology>
    </subcellularLocation>
</comment>
<keyword evidence="3 6" id="KW-1133">Transmembrane helix</keyword>
<dbReference type="Gene3D" id="1.20.1070.10">
    <property type="entry name" value="Rhodopsin 7-helix transmembrane proteins"/>
    <property type="match status" value="1"/>
</dbReference>
<name>A0A6S8SVE8_9STRA</name>
<protein>
    <recommendedName>
        <fullName evidence="7">G-protein coupled receptors family 1 profile domain-containing protein</fullName>
    </recommendedName>
</protein>
<feature type="transmembrane region" description="Helical" evidence="6">
    <location>
        <begin position="129"/>
        <end position="148"/>
    </location>
</feature>
<dbReference type="GO" id="GO:0004930">
    <property type="term" value="F:G protein-coupled receptor activity"/>
    <property type="evidence" value="ECO:0007669"/>
    <property type="project" value="TreeGrafter"/>
</dbReference>
<feature type="compositionally biased region" description="Low complexity" evidence="5">
    <location>
        <begin position="350"/>
        <end position="367"/>
    </location>
</feature>
<dbReference type="SUPFAM" id="SSF81321">
    <property type="entry name" value="Family A G protein-coupled receptor-like"/>
    <property type="match status" value="1"/>
</dbReference>
<feature type="domain" description="G-protein coupled receptors family 1 profile" evidence="7">
    <location>
        <begin position="25"/>
        <end position="297"/>
    </location>
</feature>
<reference evidence="8" key="1">
    <citation type="submission" date="2021-01" db="EMBL/GenBank/DDBJ databases">
        <authorList>
            <person name="Corre E."/>
            <person name="Pelletier E."/>
            <person name="Niang G."/>
            <person name="Scheremetjew M."/>
            <person name="Finn R."/>
            <person name="Kale V."/>
            <person name="Holt S."/>
            <person name="Cochrane G."/>
            <person name="Meng A."/>
            <person name="Brown T."/>
            <person name="Cohen L."/>
        </authorList>
    </citation>
    <scope>NUCLEOTIDE SEQUENCE</scope>
    <source>
        <strain evidence="8">GSO104</strain>
    </source>
</reference>